<name>A0A1X7V6K4_AMPQE</name>
<dbReference type="OrthoDB" id="10044445at2759"/>
<protein>
    <submittedName>
        <fullName evidence="1">Uncharacterized protein</fullName>
    </submittedName>
</protein>
<reference evidence="1" key="1">
    <citation type="submission" date="2017-05" db="UniProtKB">
        <authorList>
            <consortium name="EnsemblMetazoa"/>
        </authorList>
    </citation>
    <scope>IDENTIFICATION</scope>
</reference>
<proteinExistence type="predicted"/>
<accession>A0A1X7V6K4</accession>
<sequence length="291" mass="33591">MLDDIDILLQSKLEETKHKVLGLLSHTNVSEEFKTKIREMFNSDKSLFSGLQTAYSQNKYFFDHLGLVEPVEKLLCMKMRFRKHKGNRVLKFQRQCIYDFALLESLQQLMAYLPNQILQSHQRSDDLTSDTCECATYESHPLLSVENNSLEILLYYDDLEVCNPLSFRSIVHKIAIFYYTLRNLSPKYCSHNAAIQLVTVTKSSYLNNYGLEKVLKSFMERISVLEKDGAEFVVKGKKIRLNGTIWLTLADNLASHFLGGYKSLSSTLRKCRFCMAVAQDMKSKALENIYS</sequence>
<dbReference type="InParanoid" id="A0A1X7V6K4"/>
<dbReference type="EnsemblMetazoa" id="Aqu2.1.35915_001">
    <property type="protein sequence ID" value="Aqu2.1.35915_001"/>
    <property type="gene ID" value="Aqu2.1.35915"/>
</dbReference>
<dbReference type="AlphaFoldDB" id="A0A1X7V6K4"/>
<organism evidence="1">
    <name type="scientific">Amphimedon queenslandica</name>
    <name type="common">Sponge</name>
    <dbReference type="NCBI Taxonomy" id="400682"/>
    <lineage>
        <taxon>Eukaryota</taxon>
        <taxon>Metazoa</taxon>
        <taxon>Porifera</taxon>
        <taxon>Demospongiae</taxon>
        <taxon>Heteroscleromorpha</taxon>
        <taxon>Haplosclerida</taxon>
        <taxon>Niphatidae</taxon>
        <taxon>Amphimedon</taxon>
    </lineage>
</organism>
<evidence type="ECO:0000313" key="1">
    <source>
        <dbReference type="EnsemblMetazoa" id="Aqu2.1.35915_001"/>
    </source>
</evidence>